<dbReference type="GO" id="GO:0051205">
    <property type="term" value="P:protein insertion into membrane"/>
    <property type="evidence" value="ECO:0007669"/>
    <property type="project" value="UniProtKB-UniRule"/>
</dbReference>
<dbReference type="HAMAP" id="MF_00925">
    <property type="entry name" value="OM_assembly_BamE"/>
    <property type="match status" value="1"/>
</dbReference>
<evidence type="ECO:0000256" key="1">
    <source>
        <dbReference type="ARBA" id="ARBA00022729"/>
    </source>
</evidence>
<evidence type="ECO:0000313" key="7">
    <source>
        <dbReference type="EMBL" id="KKW69280.1"/>
    </source>
</evidence>
<dbReference type="Proteomes" id="UP000050580">
    <property type="component" value="Unassembled WGS sequence"/>
</dbReference>
<reference evidence="7 8" key="1">
    <citation type="submission" date="2015-05" db="EMBL/GenBank/DDBJ databases">
        <title>Draft genome sequence of Lampropedia sp. CT6, isolated from the microbial mat of a hot water spring, located at Manikaran, India.</title>
        <authorList>
            <person name="Tripathi C."/>
            <person name="Rani P."/>
            <person name="Mahato N.K."/>
            <person name="Lal R."/>
        </authorList>
    </citation>
    <scope>NUCLEOTIDE SEQUENCE [LARGE SCALE GENOMIC DNA]</scope>
    <source>
        <strain evidence="7 8">CT6</strain>
    </source>
</reference>
<gene>
    <name evidence="4" type="primary">bamE</name>
    <name evidence="7" type="ORF">AAV94_00680</name>
</gene>
<comment type="subunit">
    <text evidence="4">Part of the Bam complex.</text>
</comment>
<keyword evidence="4" id="KW-0564">Palmitate</keyword>
<comment type="similarity">
    <text evidence="4">Belongs to the BamE family.</text>
</comment>
<feature type="region of interest" description="Disordered" evidence="5">
    <location>
        <begin position="138"/>
        <end position="186"/>
    </location>
</feature>
<evidence type="ECO:0000259" key="6">
    <source>
        <dbReference type="Pfam" id="PF04355"/>
    </source>
</evidence>
<comment type="caution">
    <text evidence="7">The sequence shown here is derived from an EMBL/GenBank/DDBJ whole genome shotgun (WGS) entry which is preliminary data.</text>
</comment>
<dbReference type="RefSeq" id="WP_046740401.1">
    <property type="nucleotide sequence ID" value="NZ_LBNQ01000008.1"/>
</dbReference>
<evidence type="ECO:0000256" key="2">
    <source>
        <dbReference type="ARBA" id="ARBA00023136"/>
    </source>
</evidence>
<dbReference type="InterPro" id="IPR037873">
    <property type="entry name" value="BamE-like"/>
</dbReference>
<dbReference type="Pfam" id="PF04355">
    <property type="entry name" value="BamE"/>
    <property type="match status" value="1"/>
</dbReference>
<evidence type="ECO:0000256" key="3">
    <source>
        <dbReference type="ARBA" id="ARBA00023237"/>
    </source>
</evidence>
<accession>A0A0U1Q3I0</accession>
<keyword evidence="1 4" id="KW-0732">Signal</keyword>
<feature type="compositionally biased region" description="Basic and acidic residues" evidence="5">
    <location>
        <begin position="149"/>
        <end position="159"/>
    </location>
</feature>
<dbReference type="PROSITE" id="PS51257">
    <property type="entry name" value="PROKAR_LIPOPROTEIN"/>
    <property type="match status" value="1"/>
</dbReference>
<dbReference type="InterPro" id="IPR026592">
    <property type="entry name" value="BamE"/>
</dbReference>
<keyword evidence="3 4" id="KW-0998">Cell outer membrane</keyword>
<dbReference type="Gene3D" id="3.30.1450.10">
    <property type="match status" value="1"/>
</dbReference>
<name>A0A0U1Q3I0_9BURK</name>
<feature type="domain" description="Outer membrane protein assembly factor BamE" evidence="6">
    <location>
        <begin position="48"/>
        <end position="110"/>
    </location>
</feature>
<dbReference type="STRING" id="1610491.AAV94_00680"/>
<dbReference type="GO" id="GO:1990063">
    <property type="term" value="C:Bam protein complex"/>
    <property type="evidence" value="ECO:0007669"/>
    <property type="project" value="TreeGrafter"/>
</dbReference>
<evidence type="ECO:0000256" key="4">
    <source>
        <dbReference type="HAMAP-Rule" id="MF_00925"/>
    </source>
</evidence>
<protein>
    <recommendedName>
        <fullName evidence="4">Outer membrane protein assembly factor BamE</fullName>
    </recommendedName>
</protein>
<proteinExistence type="inferred from homology"/>
<keyword evidence="2 4" id="KW-0472">Membrane</keyword>
<evidence type="ECO:0000313" key="8">
    <source>
        <dbReference type="Proteomes" id="UP000050580"/>
    </source>
</evidence>
<organism evidence="7 8">
    <name type="scientific">Lampropedia cohaerens</name>
    <dbReference type="NCBI Taxonomy" id="1610491"/>
    <lineage>
        <taxon>Bacteria</taxon>
        <taxon>Pseudomonadati</taxon>
        <taxon>Pseudomonadota</taxon>
        <taxon>Betaproteobacteria</taxon>
        <taxon>Burkholderiales</taxon>
        <taxon>Comamonadaceae</taxon>
        <taxon>Lampropedia</taxon>
    </lineage>
</organism>
<keyword evidence="4" id="KW-0449">Lipoprotein</keyword>
<dbReference type="EMBL" id="LBNQ01000008">
    <property type="protein sequence ID" value="KKW69280.1"/>
    <property type="molecule type" value="Genomic_DNA"/>
</dbReference>
<comment type="function">
    <text evidence="4">Part of the outer membrane protein assembly complex, which is involved in assembly and insertion of beta-barrel proteins into the outer membrane.</text>
</comment>
<sequence length="186" mass="20529">MSQSPKLGVQALGVVLAALVLAGCGSFNRTSHRLVDAITPYRIEVVQGNFVSREQVEALRPGMSREQVRNILGSPLVTSLFHSDRWDYVFTIRRKGVEIEDKHLTVYFSGFVLERVEGDEMPSETEFVAMLGARNRTPKVPVLEASPEQLERYAPKPDEASGEAGPARSANPASSAQPRSYYPPLE</sequence>
<dbReference type="PANTHER" id="PTHR37482:SF1">
    <property type="entry name" value="OUTER MEMBRANE PROTEIN ASSEMBLY FACTOR BAME"/>
    <property type="match status" value="1"/>
</dbReference>
<dbReference type="AlphaFoldDB" id="A0A0U1Q3I0"/>
<dbReference type="GO" id="GO:0030674">
    <property type="term" value="F:protein-macromolecule adaptor activity"/>
    <property type="evidence" value="ECO:0007669"/>
    <property type="project" value="TreeGrafter"/>
</dbReference>
<evidence type="ECO:0000256" key="5">
    <source>
        <dbReference type="SAM" id="MobiDB-lite"/>
    </source>
</evidence>
<dbReference type="GO" id="GO:0043165">
    <property type="term" value="P:Gram-negative-bacterium-type cell outer membrane assembly"/>
    <property type="evidence" value="ECO:0007669"/>
    <property type="project" value="UniProtKB-UniRule"/>
</dbReference>
<keyword evidence="8" id="KW-1185">Reference proteome</keyword>
<dbReference type="PANTHER" id="PTHR37482">
    <property type="entry name" value="OUTER MEMBRANE PROTEIN ASSEMBLY FACTOR BAME"/>
    <property type="match status" value="1"/>
</dbReference>
<comment type="subcellular location">
    <subcellularLocation>
        <location evidence="4">Cell outer membrane</location>
        <topology evidence="4">Lipid-anchor</topology>
    </subcellularLocation>
</comment>
<dbReference type="InterPro" id="IPR007450">
    <property type="entry name" value="BamE_dom"/>
</dbReference>
<dbReference type="PATRIC" id="fig|1610491.3.peg.143"/>
<dbReference type="OrthoDB" id="9808250at2"/>